<evidence type="ECO:0000313" key="3">
    <source>
        <dbReference type="EMBL" id="PQJ52931.1"/>
    </source>
</evidence>
<dbReference type="GO" id="GO:0000287">
    <property type="term" value="F:magnesium ion binding"/>
    <property type="evidence" value="ECO:0007669"/>
    <property type="project" value="UniProtKB-UniRule"/>
</dbReference>
<comment type="caution">
    <text evidence="3">The sequence shown here is derived from an EMBL/GenBank/DDBJ whole genome shotgun (WGS) entry which is preliminary data.</text>
</comment>
<dbReference type="Proteomes" id="UP000239007">
    <property type="component" value="Unassembled WGS sequence"/>
</dbReference>
<feature type="binding site" evidence="1">
    <location>
        <position position="70"/>
    </location>
    <ligand>
        <name>substrate</name>
    </ligand>
</feature>
<dbReference type="RefSeq" id="WP_105051404.1">
    <property type="nucleotide sequence ID" value="NZ_BMYG01000008.1"/>
</dbReference>
<dbReference type="GO" id="GO:0050427">
    <property type="term" value="P:3'-phosphoadenosine 5'-phosphosulfate metabolic process"/>
    <property type="evidence" value="ECO:0007669"/>
    <property type="project" value="TreeGrafter"/>
</dbReference>
<dbReference type="HAMAP" id="MF_02095">
    <property type="entry name" value="CysQ"/>
    <property type="match status" value="1"/>
</dbReference>
<keyword evidence="4" id="KW-1185">Reference proteome</keyword>
<keyword evidence="1 2" id="KW-0479">Metal-binding</keyword>
<dbReference type="InterPro" id="IPR050725">
    <property type="entry name" value="CysQ/Inositol_MonoPase"/>
</dbReference>
<dbReference type="EMBL" id="MSCH01000003">
    <property type="protein sequence ID" value="PQJ52931.1"/>
    <property type="molecule type" value="Genomic_DNA"/>
</dbReference>
<feature type="binding site" evidence="1 2">
    <location>
        <position position="93"/>
    </location>
    <ligand>
        <name>Mg(2+)</name>
        <dbReference type="ChEBI" id="CHEBI:18420"/>
        <label>2</label>
    </ligand>
</feature>
<sequence length="276" mass="30139">MTLSLEQLAAHAVEIANSAGAAILEFFEDGDFEQFSKLDESPVTSADYASNGIIMEELTKLTPDIPIMSEEIENIPLAERKLWSRYWLIDPLDGTQEFVAGRSDFAVNIALVENGKPILGIIHAPVTKVTFWAALGLGTHKICGGKTTKVTASPVDLANPYLRVAISRVQKLETITKFIKPDVALEFVSMGSAALKSCLVAEGNADIYIRVGITGEWDTGAPQIIVEEAGGCILDSEYGELTYNQRESVLNPNFMVVSDKSFDWSTITIPHTSRRD</sequence>
<comment type="similarity">
    <text evidence="1">Belongs to the inositol monophosphatase superfamily. CysQ family.</text>
</comment>
<dbReference type="NCBIfam" id="TIGR01331">
    <property type="entry name" value="bisphos_cysQ"/>
    <property type="match status" value="1"/>
</dbReference>
<evidence type="ECO:0000256" key="1">
    <source>
        <dbReference type="HAMAP-Rule" id="MF_02095"/>
    </source>
</evidence>
<dbReference type="InterPro" id="IPR006240">
    <property type="entry name" value="CysQ"/>
</dbReference>
<feature type="binding site" evidence="1">
    <location>
        <position position="70"/>
    </location>
    <ligand>
        <name>Mg(2+)</name>
        <dbReference type="ChEBI" id="CHEBI:18420"/>
        <label>1</label>
    </ligand>
</feature>
<keyword evidence="1" id="KW-0472">Membrane</keyword>
<dbReference type="Gene3D" id="3.30.540.10">
    <property type="entry name" value="Fructose-1,6-Bisphosphatase, subunit A, domain 1"/>
    <property type="match status" value="1"/>
</dbReference>
<name>A0A2S7UUH2_9GAMM</name>
<dbReference type="Gene3D" id="3.40.190.80">
    <property type="match status" value="1"/>
</dbReference>
<feature type="binding site" evidence="2">
    <location>
        <position position="70"/>
    </location>
    <ligand>
        <name>Mg(2+)</name>
        <dbReference type="ChEBI" id="CHEBI:18420"/>
        <label>1</label>
        <note>catalytic</note>
    </ligand>
</feature>
<keyword evidence="1" id="KW-0997">Cell inner membrane</keyword>
<feature type="binding site" evidence="1">
    <location>
        <position position="218"/>
    </location>
    <ligand>
        <name>substrate</name>
    </ligand>
</feature>
<gene>
    <name evidence="1" type="primary">cysQ</name>
    <name evidence="3" type="ORF">BTO11_04190</name>
</gene>
<dbReference type="GO" id="GO:0005886">
    <property type="term" value="C:plasma membrane"/>
    <property type="evidence" value="ECO:0007669"/>
    <property type="project" value="UniProtKB-SubCell"/>
</dbReference>
<feature type="binding site" evidence="1">
    <location>
        <position position="218"/>
    </location>
    <ligand>
        <name>Mg(2+)</name>
        <dbReference type="ChEBI" id="CHEBI:18420"/>
        <label>2</label>
    </ligand>
</feature>
<dbReference type="GO" id="GO:0000103">
    <property type="term" value="P:sulfate assimilation"/>
    <property type="evidence" value="ECO:0007669"/>
    <property type="project" value="TreeGrafter"/>
</dbReference>
<keyword evidence="1" id="KW-0378">Hydrolase</keyword>
<dbReference type="AlphaFoldDB" id="A0A2S7UUH2"/>
<dbReference type="PANTHER" id="PTHR43028:SF7">
    <property type="entry name" value="3'(2'),5'-BISPHOSPHATE NUCLEOTIDASE CYSQ"/>
    <property type="match status" value="1"/>
</dbReference>
<evidence type="ECO:0000313" key="4">
    <source>
        <dbReference type="Proteomes" id="UP000239007"/>
    </source>
</evidence>
<dbReference type="OrthoDB" id="9785695at2"/>
<feature type="binding site" evidence="1">
    <location>
        <begin position="92"/>
        <end position="95"/>
    </location>
    <ligand>
        <name>substrate</name>
    </ligand>
</feature>
<evidence type="ECO:0000256" key="2">
    <source>
        <dbReference type="PIRSR" id="PIRSR600760-2"/>
    </source>
</evidence>
<dbReference type="SUPFAM" id="SSF56655">
    <property type="entry name" value="Carbohydrate phosphatase"/>
    <property type="match status" value="1"/>
</dbReference>
<accession>A0A2S7UUH2</accession>
<feature type="binding site" evidence="2">
    <location>
        <position position="218"/>
    </location>
    <ligand>
        <name>Mg(2+)</name>
        <dbReference type="ChEBI" id="CHEBI:18420"/>
        <label>1</label>
        <note>catalytic</note>
    </ligand>
</feature>
<feature type="binding site" evidence="1">
    <location>
        <position position="90"/>
    </location>
    <ligand>
        <name>Mg(2+)</name>
        <dbReference type="ChEBI" id="CHEBI:18420"/>
        <label>1</label>
    </ligand>
</feature>
<comment type="cofactor">
    <cofactor evidence="1 2">
        <name>Mg(2+)</name>
        <dbReference type="ChEBI" id="CHEBI:18420"/>
    </cofactor>
</comment>
<feature type="binding site" evidence="1 2">
    <location>
        <position position="90"/>
    </location>
    <ligand>
        <name>Mg(2+)</name>
        <dbReference type="ChEBI" id="CHEBI:18420"/>
        <label>2</label>
    </ligand>
</feature>
<comment type="subcellular location">
    <subcellularLocation>
        <location evidence="1">Cell inner membrane</location>
        <topology evidence="1">Peripheral membrane protein</topology>
        <orientation evidence="1">Cytoplasmic side</orientation>
    </subcellularLocation>
</comment>
<comment type="function">
    <text evidence="1">Converts adenosine-3',5'-bisphosphate (PAP) to AMP.</text>
</comment>
<comment type="catalytic activity">
    <reaction evidence="1">
        <text>adenosine 3',5'-bisphosphate + H2O = AMP + phosphate</text>
        <dbReference type="Rhea" id="RHEA:10040"/>
        <dbReference type="ChEBI" id="CHEBI:15377"/>
        <dbReference type="ChEBI" id="CHEBI:43474"/>
        <dbReference type="ChEBI" id="CHEBI:58343"/>
        <dbReference type="ChEBI" id="CHEBI:456215"/>
        <dbReference type="EC" id="3.1.3.7"/>
    </reaction>
</comment>
<dbReference type="InterPro" id="IPR000760">
    <property type="entry name" value="Inositol_monophosphatase-like"/>
</dbReference>
<keyword evidence="1" id="KW-1003">Cell membrane</keyword>
<dbReference type="CDD" id="cd01638">
    <property type="entry name" value="CysQ"/>
    <property type="match status" value="1"/>
</dbReference>
<dbReference type="Pfam" id="PF00459">
    <property type="entry name" value="Inositol_P"/>
    <property type="match status" value="1"/>
</dbReference>
<organism evidence="3 4">
    <name type="scientific">Psychrosphaera saromensis</name>
    <dbReference type="NCBI Taxonomy" id="716813"/>
    <lineage>
        <taxon>Bacteria</taxon>
        <taxon>Pseudomonadati</taxon>
        <taxon>Pseudomonadota</taxon>
        <taxon>Gammaproteobacteria</taxon>
        <taxon>Alteromonadales</taxon>
        <taxon>Pseudoalteromonadaceae</taxon>
        <taxon>Psychrosphaera</taxon>
    </lineage>
</organism>
<protein>
    <recommendedName>
        <fullName evidence="1">3'(2'),5'-bisphosphate nucleotidase CysQ</fullName>
        <ecNumber evidence="1">3.1.3.7</ecNumber>
    </recommendedName>
    <alternativeName>
        <fullName evidence="1">3'(2'),5-bisphosphonucleoside 3'(2')-phosphohydrolase</fullName>
    </alternativeName>
    <alternativeName>
        <fullName evidence="1">3'-phosphoadenosine 5'-phosphate phosphatase</fullName>
        <shortName evidence="1">PAP phosphatase</shortName>
    </alternativeName>
</protein>
<dbReference type="PANTHER" id="PTHR43028">
    <property type="entry name" value="3'(2'),5'-BISPHOSPHATE NUCLEOTIDASE 1"/>
    <property type="match status" value="1"/>
</dbReference>
<feature type="binding site" evidence="1">
    <location>
        <position position="92"/>
    </location>
    <ligand>
        <name>Mg(2+)</name>
        <dbReference type="ChEBI" id="CHEBI:18420"/>
        <label>1</label>
    </ligand>
</feature>
<proteinExistence type="inferred from homology"/>
<keyword evidence="1 2" id="KW-0460">Magnesium</keyword>
<dbReference type="GO" id="GO:0008441">
    <property type="term" value="F:3'(2'),5'-bisphosphate nucleotidase activity"/>
    <property type="evidence" value="ECO:0007669"/>
    <property type="project" value="UniProtKB-UniRule"/>
</dbReference>
<dbReference type="EC" id="3.1.3.7" evidence="1"/>
<feature type="binding site" evidence="2">
    <location>
        <position position="92"/>
    </location>
    <ligand>
        <name>Mg(2+)</name>
        <dbReference type="ChEBI" id="CHEBI:18420"/>
        <label>1</label>
        <note>catalytic</note>
    </ligand>
</feature>
<reference evidence="3 4" key="1">
    <citation type="submission" date="2016-12" db="EMBL/GenBank/DDBJ databases">
        <title>Diversity of luminous bacteria.</title>
        <authorList>
            <person name="Yoshizawa S."/>
            <person name="Kogure K."/>
        </authorList>
    </citation>
    <scope>NUCLEOTIDE SEQUENCE [LARGE SCALE GENOMIC DNA]</scope>
    <source>
        <strain evidence="3 4">SA4-48</strain>
    </source>
</reference>